<keyword evidence="3" id="KW-1185">Reference proteome</keyword>
<dbReference type="PROSITE" id="PS51750">
    <property type="entry name" value="BRO_N"/>
    <property type="match status" value="1"/>
</dbReference>
<dbReference type="AlphaFoldDB" id="A0A7W4NUY8"/>
<accession>A0A7W4NUY8</accession>
<dbReference type="InterPro" id="IPR003497">
    <property type="entry name" value="BRO_N_domain"/>
</dbReference>
<feature type="domain" description="Bro-N" evidence="1">
    <location>
        <begin position="1"/>
        <end position="106"/>
    </location>
</feature>
<dbReference type="Proteomes" id="UP000559860">
    <property type="component" value="Unassembled WGS sequence"/>
</dbReference>
<evidence type="ECO:0000313" key="2">
    <source>
        <dbReference type="EMBL" id="MBB2167261.1"/>
    </source>
</evidence>
<dbReference type="Pfam" id="PF02498">
    <property type="entry name" value="Bro-N"/>
    <property type="match status" value="1"/>
</dbReference>
<dbReference type="RefSeq" id="WP_182984890.1">
    <property type="nucleotide sequence ID" value="NZ_JABEQD010000001.1"/>
</dbReference>
<evidence type="ECO:0000259" key="1">
    <source>
        <dbReference type="PROSITE" id="PS51750"/>
    </source>
</evidence>
<protein>
    <submittedName>
        <fullName evidence="2">Phage antitermination protein</fullName>
    </submittedName>
</protein>
<organism evidence="2 3">
    <name type="scientific">Gluconacetobacter aggeris</name>
    <dbReference type="NCBI Taxonomy" id="1286186"/>
    <lineage>
        <taxon>Bacteria</taxon>
        <taxon>Pseudomonadati</taxon>
        <taxon>Pseudomonadota</taxon>
        <taxon>Alphaproteobacteria</taxon>
        <taxon>Acetobacterales</taxon>
        <taxon>Acetobacteraceae</taxon>
        <taxon>Gluconacetobacter</taxon>
    </lineage>
</organism>
<sequence>MSALVLPFAFEGHEVRIVTRDGTPWWVATDVCTVLDIVNPTRAMDRLDADDRALHIMKGADGRPRETSIINESGLWSLVLTSRKAAAKRFKKWLTSEVIPSIRRTGAYVVAAPGESQTDLVARALSAAEEAIRRQGVAIDTLAPKAAAYDRLARSTDQVSLTEAAKTLGWPSRRFISALHAQRWIYRRQPNGVWLGHADKERAGYLAHRTTDIPDRDGRLVARPQVLLTAKGLARLATLLPEWGAATC</sequence>
<dbReference type="PANTHER" id="PTHR36180">
    <property type="entry name" value="DNA-BINDING PROTEIN-RELATED-RELATED"/>
    <property type="match status" value="1"/>
</dbReference>
<dbReference type="InterPro" id="IPR005039">
    <property type="entry name" value="Ant_C"/>
</dbReference>
<proteinExistence type="predicted"/>
<dbReference type="SMART" id="SM01040">
    <property type="entry name" value="Bro-N"/>
    <property type="match status" value="1"/>
</dbReference>
<gene>
    <name evidence="2" type="ORF">HLH36_02625</name>
</gene>
<dbReference type="PANTHER" id="PTHR36180:SF2">
    <property type="entry name" value="BRO FAMILY PROTEIN"/>
    <property type="match status" value="1"/>
</dbReference>
<dbReference type="EMBL" id="JABEQD010000001">
    <property type="protein sequence ID" value="MBB2167261.1"/>
    <property type="molecule type" value="Genomic_DNA"/>
</dbReference>
<dbReference type="Pfam" id="PF03374">
    <property type="entry name" value="ANT"/>
    <property type="match status" value="1"/>
</dbReference>
<name>A0A7W4NUY8_9PROT</name>
<evidence type="ECO:0000313" key="3">
    <source>
        <dbReference type="Proteomes" id="UP000559860"/>
    </source>
</evidence>
<comment type="caution">
    <text evidence="2">The sequence shown here is derived from an EMBL/GenBank/DDBJ whole genome shotgun (WGS) entry which is preliminary data.</text>
</comment>
<dbReference type="GO" id="GO:0003677">
    <property type="term" value="F:DNA binding"/>
    <property type="evidence" value="ECO:0007669"/>
    <property type="project" value="InterPro"/>
</dbReference>
<reference evidence="2 3" key="1">
    <citation type="submission" date="2020-04" db="EMBL/GenBank/DDBJ databases">
        <title>Description of novel Gluconacetobacter.</title>
        <authorList>
            <person name="Sombolestani A."/>
        </authorList>
    </citation>
    <scope>NUCLEOTIDE SEQUENCE [LARGE SCALE GENOMIC DNA]</scope>
    <source>
        <strain evidence="2 3">LMG 27801</strain>
    </source>
</reference>